<evidence type="ECO:0000313" key="2">
    <source>
        <dbReference type="Proteomes" id="UP001281761"/>
    </source>
</evidence>
<evidence type="ECO:0008006" key="3">
    <source>
        <dbReference type="Google" id="ProtNLM"/>
    </source>
</evidence>
<dbReference type="InterPro" id="IPR036397">
    <property type="entry name" value="RNaseH_sf"/>
</dbReference>
<evidence type="ECO:0000313" key="1">
    <source>
        <dbReference type="EMBL" id="KAK2962229.1"/>
    </source>
</evidence>
<reference evidence="1 2" key="1">
    <citation type="journal article" date="2022" name="bioRxiv">
        <title>Genomics of Preaxostyla Flagellates Illuminates Evolutionary Transitions and the Path Towards Mitochondrial Loss.</title>
        <authorList>
            <person name="Novak L.V.F."/>
            <person name="Treitli S.C."/>
            <person name="Pyrih J."/>
            <person name="Halakuc P."/>
            <person name="Pipaliya S.V."/>
            <person name="Vacek V."/>
            <person name="Brzon O."/>
            <person name="Soukal P."/>
            <person name="Eme L."/>
            <person name="Dacks J.B."/>
            <person name="Karnkowska A."/>
            <person name="Elias M."/>
            <person name="Hampl V."/>
        </authorList>
    </citation>
    <scope>NUCLEOTIDE SEQUENCE [LARGE SCALE GENOMIC DNA]</scope>
    <source>
        <strain evidence="1">NAU3</strain>
        <tissue evidence="1">Gut</tissue>
    </source>
</reference>
<keyword evidence="2" id="KW-1185">Reference proteome</keyword>
<sequence length="108" mass="12313">MAVRRVVLGHGSYSIAKIAKIAALHYDNAKPHTARSTRTFLIDTIFSLISHPAYSQDVSPCDFAIFPILKQRFIGRRLTTIQSLTCAILAEMERISPQQRIRIFQNWI</sequence>
<name>A0ABQ9YEU2_9EUKA</name>
<comment type="caution">
    <text evidence="1">The sequence shown here is derived from an EMBL/GenBank/DDBJ whole genome shotgun (WGS) entry which is preliminary data.</text>
</comment>
<organism evidence="1 2">
    <name type="scientific">Blattamonas nauphoetae</name>
    <dbReference type="NCBI Taxonomy" id="2049346"/>
    <lineage>
        <taxon>Eukaryota</taxon>
        <taxon>Metamonada</taxon>
        <taxon>Preaxostyla</taxon>
        <taxon>Oxymonadida</taxon>
        <taxon>Blattamonas</taxon>
    </lineage>
</organism>
<dbReference type="Gene3D" id="3.30.420.10">
    <property type="entry name" value="Ribonuclease H-like superfamily/Ribonuclease H"/>
    <property type="match status" value="1"/>
</dbReference>
<gene>
    <name evidence="1" type="ORF">BLNAU_2889</name>
</gene>
<protein>
    <recommendedName>
        <fullName evidence="3">Transposase</fullName>
    </recommendedName>
</protein>
<dbReference type="Proteomes" id="UP001281761">
    <property type="component" value="Unassembled WGS sequence"/>
</dbReference>
<dbReference type="EMBL" id="JARBJD010000012">
    <property type="protein sequence ID" value="KAK2962229.1"/>
    <property type="molecule type" value="Genomic_DNA"/>
</dbReference>
<accession>A0ABQ9YEU2</accession>
<proteinExistence type="predicted"/>